<comment type="caution">
    <text evidence="2">The sequence shown here is derived from an EMBL/GenBank/DDBJ whole genome shotgun (WGS) entry which is preliminary data.</text>
</comment>
<dbReference type="PRINTS" id="PR00598">
    <property type="entry name" value="HTHMARR"/>
</dbReference>
<dbReference type="Pfam" id="PF12802">
    <property type="entry name" value="MarR_2"/>
    <property type="match status" value="1"/>
</dbReference>
<proteinExistence type="predicted"/>
<gene>
    <name evidence="2" type="ORF">FF36_04572</name>
</gene>
<dbReference type="SUPFAM" id="SSF46785">
    <property type="entry name" value="Winged helix' DNA-binding domain"/>
    <property type="match status" value="1"/>
</dbReference>
<name>A0A0D8BB08_9ACTN</name>
<evidence type="ECO:0000313" key="3">
    <source>
        <dbReference type="Proteomes" id="UP000032545"/>
    </source>
</evidence>
<dbReference type="EMBL" id="JYFN01000043">
    <property type="protein sequence ID" value="KJE21144.1"/>
    <property type="molecule type" value="Genomic_DNA"/>
</dbReference>
<dbReference type="Gene3D" id="1.10.10.10">
    <property type="entry name" value="Winged helix-like DNA-binding domain superfamily/Winged helix DNA-binding domain"/>
    <property type="match status" value="1"/>
</dbReference>
<dbReference type="GO" id="GO:0003700">
    <property type="term" value="F:DNA-binding transcription factor activity"/>
    <property type="evidence" value="ECO:0007669"/>
    <property type="project" value="InterPro"/>
</dbReference>
<feature type="domain" description="HTH marR-type" evidence="1">
    <location>
        <begin position="29"/>
        <end position="165"/>
    </location>
</feature>
<evidence type="ECO:0000313" key="2">
    <source>
        <dbReference type="EMBL" id="KJE21144.1"/>
    </source>
</evidence>
<dbReference type="InterPro" id="IPR036390">
    <property type="entry name" value="WH_DNA-bd_sf"/>
</dbReference>
<dbReference type="PATRIC" id="fig|1502723.3.peg.4515"/>
<sequence length="184" mass="19772">MAAQGAATRGVTAGGAAAGGVTADGVTDGETTAREAWRAILALMFSGEAPGRMHAVCQAFDLTPAAFKILMVLSSGPRPMRELVESFRYDPSYLTSVVDLLERRGVARREPHPTDRRAKTVAMTEEGRRILAHAQELLSVPPASVQMLSPDEQQQLLRLLMRIVDAEPAIPAAMRPRPVAFPAD</sequence>
<protein>
    <submittedName>
        <fullName evidence="2">Transcriptional regulator</fullName>
    </submittedName>
</protein>
<dbReference type="AlphaFoldDB" id="A0A0D8BB08"/>
<organism evidence="2 3">
    <name type="scientific">Frankia torreyi</name>
    <dbReference type="NCBI Taxonomy" id="1856"/>
    <lineage>
        <taxon>Bacteria</taxon>
        <taxon>Bacillati</taxon>
        <taxon>Actinomycetota</taxon>
        <taxon>Actinomycetes</taxon>
        <taxon>Frankiales</taxon>
        <taxon>Frankiaceae</taxon>
        <taxon>Frankia</taxon>
    </lineage>
</organism>
<dbReference type="SMART" id="SM00347">
    <property type="entry name" value="HTH_MARR"/>
    <property type="match status" value="1"/>
</dbReference>
<dbReference type="InterPro" id="IPR039422">
    <property type="entry name" value="MarR/SlyA-like"/>
</dbReference>
<dbReference type="PANTHER" id="PTHR33164:SF99">
    <property type="entry name" value="MARR FAMILY REGULATORY PROTEIN"/>
    <property type="match status" value="1"/>
</dbReference>
<reference evidence="3" key="1">
    <citation type="submission" date="2015-02" db="EMBL/GenBank/DDBJ databases">
        <title>Draft Genome of Frankia sp. CpI1-S.</title>
        <authorList>
            <person name="Oshone R.T."/>
            <person name="Ngom M."/>
            <person name="Ghodhbane-Gtari F."/>
            <person name="Gtari M."/>
            <person name="Morris K."/>
            <person name="Thomas K."/>
            <person name="Sen A."/>
            <person name="Tisa L.S."/>
        </authorList>
    </citation>
    <scope>NUCLEOTIDE SEQUENCE [LARGE SCALE GENOMIC DNA]</scope>
    <source>
        <strain evidence="3">CpI1-S</strain>
    </source>
</reference>
<dbReference type="InterPro" id="IPR000835">
    <property type="entry name" value="HTH_MarR-typ"/>
</dbReference>
<dbReference type="PROSITE" id="PS50995">
    <property type="entry name" value="HTH_MARR_2"/>
    <property type="match status" value="1"/>
</dbReference>
<accession>A0A0D8BB08</accession>
<dbReference type="GO" id="GO:0006950">
    <property type="term" value="P:response to stress"/>
    <property type="evidence" value="ECO:0007669"/>
    <property type="project" value="TreeGrafter"/>
</dbReference>
<dbReference type="PANTHER" id="PTHR33164">
    <property type="entry name" value="TRANSCRIPTIONAL REGULATOR, MARR FAMILY"/>
    <property type="match status" value="1"/>
</dbReference>
<reference evidence="2 3" key="2">
    <citation type="journal article" date="2016" name="Genome Announc.">
        <title>Permanent Draft Genome Sequences for Two Variants of Frankia sp. Strain CpI1, the First Frankia Strain Isolated from Root Nodules of Comptonia peregrina.</title>
        <authorList>
            <person name="Oshone R."/>
            <person name="Hurst S.G.IV."/>
            <person name="Abebe-Akele F."/>
            <person name="Simpson S."/>
            <person name="Morris K."/>
            <person name="Thomas W.K."/>
            <person name="Tisa L.S."/>
        </authorList>
    </citation>
    <scope>NUCLEOTIDE SEQUENCE [LARGE SCALE GENOMIC DNA]</scope>
    <source>
        <strain evidence="3">CpI1-S</strain>
    </source>
</reference>
<dbReference type="Proteomes" id="UP000032545">
    <property type="component" value="Unassembled WGS sequence"/>
</dbReference>
<keyword evidence="3" id="KW-1185">Reference proteome</keyword>
<evidence type="ECO:0000259" key="1">
    <source>
        <dbReference type="PROSITE" id="PS50995"/>
    </source>
</evidence>
<dbReference type="InterPro" id="IPR036388">
    <property type="entry name" value="WH-like_DNA-bd_sf"/>
</dbReference>